<dbReference type="PANTHER" id="PTHR30537">
    <property type="entry name" value="HTH-TYPE TRANSCRIPTIONAL REGULATOR"/>
    <property type="match status" value="1"/>
</dbReference>
<dbReference type="Proteomes" id="UP000603940">
    <property type="component" value="Unassembled WGS sequence"/>
</dbReference>
<evidence type="ECO:0000256" key="1">
    <source>
        <dbReference type="ARBA" id="ARBA00009437"/>
    </source>
</evidence>
<reference evidence="6 7" key="1">
    <citation type="journal article" date="2009" name="Int. J. Syst. Evol. Microbiol.">
        <title>Transfer of Teichococcus ludipueritiae and Muricoccus roseus to the genus Roseomonas, as Roseomonas ludipueritiae comb. nov. and Roseomonas rosea comb. nov., respectively, and emended description of the genus Roseomonas.</title>
        <authorList>
            <person name="Sanchez-Porro C."/>
            <person name="Gallego V."/>
            <person name="Busse H.J."/>
            <person name="Kampfer P."/>
            <person name="Ventosa A."/>
        </authorList>
    </citation>
    <scope>NUCLEOTIDE SEQUENCE [LARGE SCALE GENOMIC DNA]</scope>
    <source>
        <strain evidence="6 7">DSM 14915</strain>
    </source>
</reference>
<dbReference type="Gene3D" id="1.10.10.10">
    <property type="entry name" value="Winged helix-like DNA-binding domain superfamily/Winged helix DNA-binding domain"/>
    <property type="match status" value="1"/>
</dbReference>
<feature type="domain" description="HTH lysR-type" evidence="5">
    <location>
        <begin position="4"/>
        <end position="61"/>
    </location>
</feature>
<comment type="caution">
    <text evidence="6">The sequence shown here is derived from an EMBL/GenBank/DDBJ whole genome shotgun (WGS) entry which is preliminary data.</text>
</comment>
<keyword evidence="3" id="KW-0238">DNA-binding</keyword>
<name>A0ABR7R3A8_9PROT</name>
<dbReference type="InterPro" id="IPR005119">
    <property type="entry name" value="LysR_subst-bd"/>
</dbReference>
<protein>
    <submittedName>
        <fullName evidence="6">LysR family transcriptional regulator</fullName>
    </submittedName>
</protein>
<evidence type="ECO:0000313" key="6">
    <source>
        <dbReference type="EMBL" id="MBC9176240.1"/>
    </source>
</evidence>
<gene>
    <name evidence="6" type="ORF">IBL25_04715</name>
</gene>
<dbReference type="InterPro" id="IPR036390">
    <property type="entry name" value="WH_DNA-bd_sf"/>
</dbReference>
<dbReference type="Pfam" id="PF03466">
    <property type="entry name" value="LysR_substrate"/>
    <property type="match status" value="1"/>
</dbReference>
<evidence type="ECO:0000256" key="3">
    <source>
        <dbReference type="ARBA" id="ARBA00023125"/>
    </source>
</evidence>
<dbReference type="RefSeq" id="WP_187777405.1">
    <property type="nucleotide sequence ID" value="NZ_JACTUZ010000010.1"/>
</dbReference>
<dbReference type="PROSITE" id="PS50931">
    <property type="entry name" value="HTH_LYSR"/>
    <property type="match status" value="1"/>
</dbReference>
<evidence type="ECO:0000256" key="4">
    <source>
        <dbReference type="ARBA" id="ARBA00023163"/>
    </source>
</evidence>
<dbReference type="Pfam" id="PF00126">
    <property type="entry name" value="HTH_1"/>
    <property type="match status" value="1"/>
</dbReference>
<dbReference type="InterPro" id="IPR000847">
    <property type="entry name" value="LysR_HTH_N"/>
</dbReference>
<dbReference type="PANTHER" id="PTHR30537:SF1">
    <property type="entry name" value="HTH-TYPE TRANSCRIPTIONAL REGULATOR PGRR"/>
    <property type="match status" value="1"/>
</dbReference>
<keyword evidence="2" id="KW-0805">Transcription regulation</keyword>
<accession>A0ABR7R3A8</accession>
<organism evidence="6 7">
    <name type="scientific">Pseudoroseomonas ludipueritiae</name>
    <dbReference type="NCBI Taxonomy" id="198093"/>
    <lineage>
        <taxon>Bacteria</taxon>
        <taxon>Pseudomonadati</taxon>
        <taxon>Pseudomonadota</taxon>
        <taxon>Alphaproteobacteria</taxon>
        <taxon>Acetobacterales</taxon>
        <taxon>Acetobacteraceae</taxon>
        <taxon>Pseudoroseomonas</taxon>
    </lineage>
</organism>
<dbReference type="SUPFAM" id="SSF53850">
    <property type="entry name" value="Periplasmic binding protein-like II"/>
    <property type="match status" value="1"/>
</dbReference>
<keyword evidence="7" id="KW-1185">Reference proteome</keyword>
<evidence type="ECO:0000259" key="5">
    <source>
        <dbReference type="PROSITE" id="PS50931"/>
    </source>
</evidence>
<evidence type="ECO:0000313" key="7">
    <source>
        <dbReference type="Proteomes" id="UP000603940"/>
    </source>
</evidence>
<dbReference type="InterPro" id="IPR058163">
    <property type="entry name" value="LysR-type_TF_proteobact-type"/>
</dbReference>
<dbReference type="EMBL" id="JACTUZ010000010">
    <property type="protein sequence ID" value="MBC9176240.1"/>
    <property type="molecule type" value="Genomic_DNA"/>
</dbReference>
<dbReference type="InterPro" id="IPR036388">
    <property type="entry name" value="WH-like_DNA-bd_sf"/>
</dbReference>
<evidence type="ECO:0000256" key="2">
    <source>
        <dbReference type="ARBA" id="ARBA00023015"/>
    </source>
</evidence>
<dbReference type="Gene3D" id="3.40.190.290">
    <property type="match status" value="1"/>
</dbReference>
<comment type="similarity">
    <text evidence="1">Belongs to the LysR transcriptional regulatory family.</text>
</comment>
<dbReference type="SUPFAM" id="SSF46785">
    <property type="entry name" value="Winged helix' DNA-binding domain"/>
    <property type="match status" value="1"/>
</dbReference>
<keyword evidence="4" id="KW-0804">Transcription</keyword>
<sequence length="299" mass="33400">MTDRDYADLRALRCIIEQGSFVAAARELRLSRSALSEAIRRFEARLGIQLLNRTTRSVSPTSAGERLAERFGGAAAEIEAALREAIEAGGEAAGTVRVHAQRLGYETVLRNFLPRFVDRHPRISVEVEIGDAGIDIVSERFDAGIRLGELLDQDVIAIPLQPPIRQVAVAAPAYLERHGEPRHPRELRGHRCVCFRWPGHNMLYNWEFYENDAWFSVPVSGPLTFNDQRATIEAAMAGAGIAFWVESEVQPHIDAGHLVPILLSYTASFPGFALYYPRHRHRSPAVNAFIAALRDEARR</sequence>
<proteinExistence type="inferred from homology"/>